<dbReference type="KEGG" id="bbig:BBBOND_0306930"/>
<dbReference type="Proteomes" id="UP000033188">
    <property type="component" value="Chromosome 3"/>
</dbReference>
<evidence type="ECO:0000256" key="1">
    <source>
        <dbReference type="ARBA" id="ARBA00004236"/>
    </source>
</evidence>
<reference evidence="11" key="1">
    <citation type="journal article" date="2014" name="Nucleic Acids Res.">
        <title>The evolutionary dynamics of variant antigen genes in Babesia reveal a history of genomic innovation underlying host-parasite interaction.</title>
        <authorList>
            <person name="Jackson A.P."/>
            <person name="Otto T.D."/>
            <person name="Darby A."/>
            <person name="Ramaprasad A."/>
            <person name="Xia D."/>
            <person name="Echaide I.E."/>
            <person name="Farber M."/>
            <person name="Gahlot S."/>
            <person name="Gamble J."/>
            <person name="Gupta D."/>
            <person name="Gupta Y."/>
            <person name="Jackson L."/>
            <person name="Malandrin L."/>
            <person name="Malas T.B."/>
            <person name="Moussa E."/>
            <person name="Nair M."/>
            <person name="Reid A.J."/>
            <person name="Sanders M."/>
            <person name="Sharma J."/>
            <person name="Tracey A."/>
            <person name="Quail M.A."/>
            <person name="Weir W."/>
            <person name="Wastling J.M."/>
            <person name="Hall N."/>
            <person name="Willadsen P."/>
            <person name="Lingelbach K."/>
            <person name="Shiels B."/>
            <person name="Tait A."/>
            <person name="Berriman M."/>
            <person name="Allred D.R."/>
            <person name="Pain A."/>
        </authorList>
    </citation>
    <scope>NUCLEOTIDE SEQUENCE [LARGE SCALE GENOMIC DNA]</scope>
    <source>
        <strain evidence="11">Bond</strain>
    </source>
</reference>
<gene>
    <name evidence="10" type="ORF">BBBOND_0306930</name>
</gene>
<organism evidence="10 11">
    <name type="scientific">Babesia bigemina</name>
    <dbReference type="NCBI Taxonomy" id="5866"/>
    <lineage>
        <taxon>Eukaryota</taxon>
        <taxon>Sar</taxon>
        <taxon>Alveolata</taxon>
        <taxon>Apicomplexa</taxon>
        <taxon>Aconoidasida</taxon>
        <taxon>Piroplasmida</taxon>
        <taxon>Babesiidae</taxon>
        <taxon>Babesia</taxon>
    </lineage>
</organism>
<dbReference type="InterPro" id="IPR038160">
    <property type="entry name" value="6_CYS_dom_sf"/>
</dbReference>
<evidence type="ECO:0000256" key="8">
    <source>
        <dbReference type="SAM" id="SignalP"/>
    </source>
</evidence>
<keyword evidence="4 8" id="KW-0732">Signal</keyword>
<feature type="domain" description="6-Cys" evidence="9">
    <location>
        <begin position="855"/>
        <end position="984"/>
    </location>
</feature>
<dbReference type="EMBL" id="LK391709">
    <property type="protein sequence ID" value="CDR96789.1"/>
    <property type="molecule type" value="Genomic_DNA"/>
</dbReference>
<keyword evidence="3" id="KW-1003">Cell membrane</keyword>
<evidence type="ECO:0000259" key="9">
    <source>
        <dbReference type="PROSITE" id="PS51701"/>
    </source>
</evidence>
<dbReference type="Pfam" id="PF07422">
    <property type="entry name" value="s48_45"/>
    <property type="match status" value="1"/>
</dbReference>
<dbReference type="GO" id="GO:0009986">
    <property type="term" value="C:cell surface"/>
    <property type="evidence" value="ECO:0007669"/>
    <property type="project" value="UniProtKB-SubCell"/>
</dbReference>
<dbReference type="AlphaFoldDB" id="A0A061DCN5"/>
<evidence type="ECO:0000256" key="5">
    <source>
        <dbReference type="ARBA" id="ARBA00023136"/>
    </source>
</evidence>
<evidence type="ECO:0000256" key="7">
    <source>
        <dbReference type="ARBA" id="ARBA00023180"/>
    </source>
</evidence>
<name>A0A061DCN5_BABBI</name>
<evidence type="ECO:0000313" key="10">
    <source>
        <dbReference type="EMBL" id="CDR96789.1"/>
    </source>
</evidence>
<dbReference type="OMA" id="FYCPEPY"/>
<dbReference type="RefSeq" id="XP_012768975.1">
    <property type="nucleotide sequence ID" value="XM_012913521.1"/>
</dbReference>
<evidence type="ECO:0000256" key="2">
    <source>
        <dbReference type="ARBA" id="ARBA00004241"/>
    </source>
</evidence>
<dbReference type="GO" id="GO:0005886">
    <property type="term" value="C:plasma membrane"/>
    <property type="evidence" value="ECO:0007669"/>
    <property type="project" value="UniProtKB-SubCell"/>
</dbReference>
<dbReference type="OrthoDB" id="365660at2759"/>
<keyword evidence="7" id="KW-0325">Glycoprotein</keyword>
<dbReference type="GeneID" id="24565330"/>
<dbReference type="PROSITE" id="PS51701">
    <property type="entry name" value="6_CYS"/>
    <property type="match status" value="1"/>
</dbReference>
<accession>A0A061DCN5</accession>
<keyword evidence="11" id="KW-1185">Reference proteome</keyword>
<comment type="subcellular location">
    <subcellularLocation>
        <location evidence="1">Cell membrane</location>
    </subcellularLocation>
    <subcellularLocation>
        <location evidence="2">Cell surface</location>
    </subcellularLocation>
</comment>
<evidence type="ECO:0000256" key="6">
    <source>
        <dbReference type="ARBA" id="ARBA00023157"/>
    </source>
</evidence>
<dbReference type="Gene3D" id="2.60.40.2860">
    <property type="match status" value="1"/>
</dbReference>
<feature type="chain" id="PRO_5001596219" description="6-Cys domain-containing protein" evidence="8">
    <location>
        <begin position="28"/>
        <end position="984"/>
    </location>
</feature>
<keyword evidence="5" id="KW-0472">Membrane</keyword>
<feature type="signal peptide" evidence="8">
    <location>
        <begin position="1"/>
        <end position="27"/>
    </location>
</feature>
<evidence type="ECO:0000256" key="3">
    <source>
        <dbReference type="ARBA" id="ARBA00022475"/>
    </source>
</evidence>
<keyword evidence="6" id="KW-1015">Disulfide bond</keyword>
<dbReference type="VEuPathDB" id="PiroplasmaDB:BBBOND_0306930"/>
<dbReference type="InterPro" id="IPR010884">
    <property type="entry name" value="6_CYS_dom"/>
</dbReference>
<evidence type="ECO:0000256" key="4">
    <source>
        <dbReference type="ARBA" id="ARBA00022729"/>
    </source>
</evidence>
<sequence length="984" mass="110375">MAKVSSQRSIWAFCGIWLCSIVRLVASNCDFARPRDILASNALVACHKNLEFTYSASANCPRRVNNIEYVWHPQPSSDENGQINTYVGESDELRTVPLSTVLRTEDQHEFITVESKFLVTDIKFTKPYTRTFAITQRRLIFICGPKYLELNDELQRYLHRLDNFGPNQVLPWNVGSPMIQEISKIGGGLGVFYLVRGRMDRPYQGCGSRPSPLFDAENEVSIDPDTGTVSCVADPMSLSPIGFVCEGLIEPADCMMSLINKSDEVATVTTPHLYNDFEKNGKWVVARYFNGLALPPIDGECRCVDSETGRVKAKIEIRSKTEYVCDISKEIFSKPFSHVSGPWCSVVLHPGSTLTIRLPTEQINTAPTVRASEDDVNTNFDMEVDEDASAVALSPLPSVYDYETEFLPSELYTLRHLASVFGFVIHDESMHHEAIAGDALEFDVSQMERGEVKIRYHLDKPMALRHASNAFYYHWTLISKDKNVRDKVRGTIALHMAFTHEYNIIGCDRRPQSVFNPKISQKHCSVKSMGNGIGDVYECAAPIKEDFKQTAGIYCRSDEELLPPTCQSLGYDLRKNRIVSIPASLRHATPYPIRGFQLFDYFYRSNNPVSYACSCVDQRGYEKSRLIVTSHQHENVTSIIYGDYANPTLLPRILLPWDEVELSSEGRTPPAPLVLKHVSQESFELDLGKTLSITCGIAAAWFSHGNTTYDAPHVRIDEDLAATWLPKHPEEFYYSVNETNDVIELVKATYGSSIVTTPGGFQVGYHSDENGTEPSKLVLRSTMGAILISKNATYKQFVPMTFVCSKRPEPSDLSVITDNASTSDAPEQPIANALESATGATWNIVEVKVEMTDPYMQGCGVTYSSTELFKPETPKLYDADGQEIGCQIDINTAHKAAFYCPAPYVMDPPNCFTQVYVGAERKNLKDISESLMAYRSSHFVILRFERLRIRSKETLRQTPPLECRCVTAKGVVLSTIQIENYYAE</sequence>
<protein>
    <recommendedName>
        <fullName evidence="9">6-Cys domain-containing protein</fullName>
    </recommendedName>
</protein>
<proteinExistence type="predicted"/>
<evidence type="ECO:0000313" key="11">
    <source>
        <dbReference type="Proteomes" id="UP000033188"/>
    </source>
</evidence>